<organism evidence="8 9">
    <name type="scientific">Claviceps pusilla</name>
    <dbReference type="NCBI Taxonomy" id="123648"/>
    <lineage>
        <taxon>Eukaryota</taxon>
        <taxon>Fungi</taxon>
        <taxon>Dikarya</taxon>
        <taxon>Ascomycota</taxon>
        <taxon>Pezizomycotina</taxon>
        <taxon>Sordariomycetes</taxon>
        <taxon>Hypocreomycetidae</taxon>
        <taxon>Hypocreales</taxon>
        <taxon>Clavicipitaceae</taxon>
        <taxon>Claviceps</taxon>
    </lineage>
</organism>
<sequence>MIIPIRCFSCGKVTGDLWERYLQLIADPRKTDGDAMDELGLKRYCCRRMIMTHVDLIEKLLKYVKARPIRTDPISLPSESILIEAGTLLTDEMRRSSGSTKWHELFIFHP</sequence>
<dbReference type="InterPro" id="IPR000268">
    <property type="entry name" value="RPABC5/Rpb10"/>
</dbReference>
<proteinExistence type="inferred from homology"/>
<protein>
    <recommendedName>
        <fullName evidence="2">DNA-directed RNA polymerases I, II, and III subunit RPABC5</fullName>
    </recommendedName>
</protein>
<dbReference type="GO" id="GO:0008270">
    <property type="term" value="F:zinc ion binding"/>
    <property type="evidence" value="ECO:0007669"/>
    <property type="project" value="InterPro"/>
</dbReference>
<keyword evidence="5" id="KW-0862">Zinc</keyword>
<evidence type="ECO:0000313" key="8">
    <source>
        <dbReference type="EMBL" id="KAG6014488.1"/>
    </source>
</evidence>
<dbReference type="GO" id="GO:0003899">
    <property type="term" value="F:DNA-directed RNA polymerase activity"/>
    <property type="evidence" value="ECO:0007669"/>
    <property type="project" value="InterPro"/>
</dbReference>
<evidence type="ECO:0000256" key="6">
    <source>
        <dbReference type="ARBA" id="ARBA00023163"/>
    </source>
</evidence>
<dbReference type="GO" id="GO:0005666">
    <property type="term" value="C:RNA polymerase III complex"/>
    <property type="evidence" value="ECO:0007669"/>
    <property type="project" value="UniProtKB-ARBA"/>
</dbReference>
<dbReference type="GO" id="GO:0003677">
    <property type="term" value="F:DNA binding"/>
    <property type="evidence" value="ECO:0007669"/>
    <property type="project" value="InterPro"/>
</dbReference>
<dbReference type="Proteomes" id="UP000748025">
    <property type="component" value="Unassembled WGS sequence"/>
</dbReference>
<dbReference type="OrthoDB" id="10258858at2759"/>
<dbReference type="Pfam" id="PF01194">
    <property type="entry name" value="RNA_pol_N"/>
    <property type="match status" value="1"/>
</dbReference>
<keyword evidence="3" id="KW-0240">DNA-directed RNA polymerase</keyword>
<dbReference type="PROSITE" id="PS01112">
    <property type="entry name" value="RNA_POL_N_8KD"/>
    <property type="match status" value="1"/>
</dbReference>
<dbReference type="Gene3D" id="1.10.10.60">
    <property type="entry name" value="Homeodomain-like"/>
    <property type="match status" value="1"/>
</dbReference>
<dbReference type="HAMAP" id="MF_00250">
    <property type="entry name" value="RNApol_arch_Rpo10"/>
    <property type="match status" value="1"/>
</dbReference>
<reference evidence="8" key="1">
    <citation type="journal article" date="2020" name="bioRxiv">
        <title>Whole genome comparisons of ergot fungi reveals the divergence and evolution of species within the genus Claviceps are the result of varying mechanisms driving genome evolution and host range expansion.</title>
        <authorList>
            <person name="Wyka S.A."/>
            <person name="Mondo S.J."/>
            <person name="Liu M."/>
            <person name="Dettman J."/>
            <person name="Nalam V."/>
            <person name="Broders K.D."/>
        </authorList>
    </citation>
    <scope>NUCLEOTIDE SEQUENCE</scope>
    <source>
        <strain evidence="8">CCC 602</strain>
    </source>
</reference>
<dbReference type="FunFam" id="1.10.10.60:FF:000024">
    <property type="entry name" value="DNA-directed RNA polymerases I, II, and III subunit"/>
    <property type="match status" value="1"/>
</dbReference>
<evidence type="ECO:0000256" key="3">
    <source>
        <dbReference type="ARBA" id="ARBA00022478"/>
    </source>
</evidence>
<evidence type="ECO:0000313" key="9">
    <source>
        <dbReference type="Proteomes" id="UP000748025"/>
    </source>
</evidence>
<dbReference type="InterPro" id="IPR020789">
    <property type="entry name" value="RNA_pol_suN_Zn-BS"/>
</dbReference>
<comment type="subcellular location">
    <subcellularLocation>
        <location evidence="1">Nucleus</location>
    </subcellularLocation>
</comment>
<dbReference type="GO" id="GO:0005665">
    <property type="term" value="C:RNA polymerase II, core complex"/>
    <property type="evidence" value="ECO:0007669"/>
    <property type="project" value="TreeGrafter"/>
</dbReference>
<accession>A0A9P7SZN9</accession>
<dbReference type="EMBL" id="SRPW01000447">
    <property type="protein sequence ID" value="KAG6014488.1"/>
    <property type="molecule type" value="Genomic_DNA"/>
</dbReference>
<name>A0A9P7SZN9_9HYPO</name>
<comment type="similarity">
    <text evidence="7">Belongs to the archaeal Rpo10/eukaryotic RPB10 RNA polymerase subunit family.</text>
</comment>
<evidence type="ECO:0000256" key="4">
    <source>
        <dbReference type="ARBA" id="ARBA00022723"/>
    </source>
</evidence>
<evidence type="ECO:0000256" key="7">
    <source>
        <dbReference type="ARBA" id="ARBA00025720"/>
    </source>
</evidence>
<dbReference type="GO" id="GO:0006366">
    <property type="term" value="P:transcription by RNA polymerase II"/>
    <property type="evidence" value="ECO:0007669"/>
    <property type="project" value="TreeGrafter"/>
</dbReference>
<evidence type="ECO:0000256" key="2">
    <source>
        <dbReference type="ARBA" id="ARBA00020813"/>
    </source>
</evidence>
<comment type="caution">
    <text evidence="8">The sequence shown here is derived from an EMBL/GenBank/DDBJ whole genome shotgun (WGS) entry which is preliminary data.</text>
</comment>
<gene>
    <name evidence="8" type="ORF">E4U43_006474</name>
</gene>
<dbReference type="NCBIfam" id="NF003089">
    <property type="entry name" value="PRK04016.1"/>
    <property type="match status" value="1"/>
</dbReference>
<evidence type="ECO:0000256" key="5">
    <source>
        <dbReference type="ARBA" id="ARBA00022833"/>
    </source>
</evidence>
<dbReference type="SUPFAM" id="SSF46924">
    <property type="entry name" value="RNA polymerase subunit RPB10"/>
    <property type="match status" value="1"/>
</dbReference>
<evidence type="ECO:0000256" key="1">
    <source>
        <dbReference type="ARBA" id="ARBA00004123"/>
    </source>
</evidence>
<dbReference type="InterPro" id="IPR023580">
    <property type="entry name" value="RNA_pol_su_RPB10"/>
</dbReference>
<dbReference type="PANTHER" id="PTHR23431:SF3">
    <property type="entry name" value="DNA-DIRECTED RNA POLYMERASES I, II, AND III SUBUNIT RPABC5"/>
    <property type="match status" value="1"/>
</dbReference>
<keyword evidence="4" id="KW-0479">Metal-binding</keyword>
<dbReference type="GO" id="GO:0006360">
    <property type="term" value="P:transcription by RNA polymerase I"/>
    <property type="evidence" value="ECO:0007669"/>
    <property type="project" value="TreeGrafter"/>
</dbReference>
<dbReference type="PANTHER" id="PTHR23431">
    <property type="entry name" value="DNA-DIRECTED RNA POLYMERASES I, II, AND III SUBUNIT RPABC5 FAMILY MEMBER"/>
    <property type="match status" value="1"/>
</dbReference>
<dbReference type="AlphaFoldDB" id="A0A9P7SZN9"/>
<dbReference type="GO" id="GO:0042797">
    <property type="term" value="P:tRNA transcription by RNA polymerase III"/>
    <property type="evidence" value="ECO:0007669"/>
    <property type="project" value="TreeGrafter"/>
</dbReference>
<keyword evidence="9" id="KW-1185">Reference proteome</keyword>
<dbReference type="GO" id="GO:0005736">
    <property type="term" value="C:RNA polymerase I complex"/>
    <property type="evidence" value="ECO:0007669"/>
    <property type="project" value="TreeGrafter"/>
</dbReference>
<keyword evidence="6" id="KW-0804">Transcription</keyword>